<dbReference type="InterPro" id="IPR001666">
    <property type="entry name" value="PI_transfer"/>
</dbReference>
<evidence type="ECO:0000259" key="2">
    <source>
        <dbReference type="PROSITE" id="PS50003"/>
    </source>
</evidence>
<dbReference type="InterPro" id="IPR055261">
    <property type="entry name" value="PI_transfer_N"/>
</dbReference>
<protein>
    <recommendedName>
        <fullName evidence="2">PH domain-containing protein</fullName>
    </recommendedName>
</protein>
<evidence type="ECO:0000256" key="1">
    <source>
        <dbReference type="SAM" id="MobiDB-lite"/>
    </source>
</evidence>
<feature type="compositionally biased region" description="Low complexity" evidence="1">
    <location>
        <begin position="640"/>
        <end position="656"/>
    </location>
</feature>
<dbReference type="InterPro" id="IPR001849">
    <property type="entry name" value="PH_domain"/>
</dbReference>
<dbReference type="GO" id="GO:0005548">
    <property type="term" value="F:phospholipid transporter activity"/>
    <property type="evidence" value="ECO:0007669"/>
    <property type="project" value="InterPro"/>
</dbReference>
<sequence>MKIVEFRIPIPLKLSDYQRCSIHLLIEASLREMEGGSGLEIFRNEKFKSNDKIGYYTEKRYHLAKWNLYPKLFTKYNNEVFPTAEFSLQSDHIESLVVSDNLLNLNQHDLKKRQIMFVDLTKFSKLKNYDSKYDITKVQIGDFLPIKHEWYKDTKSEGMISYKLLRLNIPYFGMLSSKIENYIVNFLYESIIYYTCMGLCSYENWKDLTIENLRATEVECYDKLNDAFNKNYSKTLDKSLKLKPVTIIKGTEIMIPKELSSTQTVDSVVMPEKDSFEGKVDESSQAKAQAPVANDQTLDRAKQSVVSDPIVSNQVVVSPPVYTQPLDSQTVAAAHQVVHSQGDKQPAGQQYNQLPVNELVYGQSVATQNNIIVTDRETESVRSYMTNETFRIIPTESILPDLAYMDDIMVNVPKNDASINQLELSGPVPVLSEFDDSEFKDAVENLEDLPDSEDEKALLSQVPQAPESVMLSQLSVNQPTQAHPSQLLGHVQLPGPQMTKAVLPVGYNTPQVGVGPSQPGPVQMKASPLRPSQLNQMNQMNELNQLNITNLNLREKVFVQPTTAADATANVIGGATAHPNAINIGPNTNAATPITTPTATTVAATTSAAEATSAITSDTPTAPADASVSVGLQPTHEPTSVASSSSSSSLSSPSSKEPQKKQKDKKHRKSTATEEGDKNSKGVEEKVEKKDNLSYDIPITFTGYLYKLGKGFLTWNWNLRYIIVCGFNLYYFDKKNDVKPKDTINLKNSRISWAGPHMSRPFVFSITTESKEVYFWSADEEESVKRWILLLQVLCEESPPNIVKQLAYELTYHQNNSDTRTIISKF</sequence>
<dbReference type="Gene3D" id="2.30.29.30">
    <property type="entry name" value="Pleckstrin-homology domain (PH domain)/Phosphotyrosine-binding domain (PTB)"/>
    <property type="match status" value="1"/>
</dbReference>
<dbReference type="Gene3D" id="3.30.530.20">
    <property type="match status" value="1"/>
</dbReference>
<feature type="region of interest" description="Disordered" evidence="1">
    <location>
        <begin position="274"/>
        <end position="299"/>
    </location>
</feature>
<dbReference type="InterPro" id="IPR023393">
    <property type="entry name" value="START-like_dom_sf"/>
</dbReference>
<evidence type="ECO:0000313" key="3">
    <source>
        <dbReference type="EMBL" id="UKJ90595.2"/>
    </source>
</evidence>
<dbReference type="Proteomes" id="UP000244803">
    <property type="component" value="Chromosome 2"/>
</dbReference>
<dbReference type="Pfam" id="PF00169">
    <property type="entry name" value="PH"/>
    <property type="match status" value="1"/>
</dbReference>
<reference evidence="3" key="1">
    <citation type="submission" date="2022-07" db="EMBL/GenBank/DDBJ databases">
        <title>Evaluation of T. orientalis genome assembly methods using nanopore sequencing and analysis of variation between genomes.</title>
        <authorList>
            <person name="Yam J."/>
            <person name="Micallef M.L."/>
            <person name="Liu M."/>
            <person name="Djordjevic S.P."/>
            <person name="Bogema D.R."/>
            <person name="Jenkins C."/>
        </authorList>
    </citation>
    <scope>NUCLEOTIDE SEQUENCE</scope>
    <source>
        <strain evidence="3">Fish Creek</strain>
    </source>
</reference>
<name>A0A976M8N6_THEOR</name>
<feature type="compositionally biased region" description="Basic and acidic residues" evidence="1">
    <location>
        <begin position="274"/>
        <end position="284"/>
    </location>
</feature>
<feature type="compositionally biased region" description="Basic and acidic residues" evidence="1">
    <location>
        <begin position="671"/>
        <end position="687"/>
    </location>
</feature>
<organism evidence="3 4">
    <name type="scientific">Theileria orientalis</name>
    <dbReference type="NCBI Taxonomy" id="68886"/>
    <lineage>
        <taxon>Eukaryota</taxon>
        <taxon>Sar</taxon>
        <taxon>Alveolata</taxon>
        <taxon>Apicomplexa</taxon>
        <taxon>Aconoidasida</taxon>
        <taxon>Piroplasmida</taxon>
        <taxon>Theileriidae</taxon>
        <taxon>Theileria</taxon>
    </lineage>
</organism>
<dbReference type="OrthoDB" id="18453at2759"/>
<proteinExistence type="predicted"/>
<dbReference type="PANTHER" id="PTHR10658:SF11">
    <property type="entry name" value="VIBRATOR, ISOFORM B"/>
    <property type="match status" value="1"/>
</dbReference>
<dbReference type="AlphaFoldDB" id="A0A976M8N6"/>
<dbReference type="SUPFAM" id="SSF50729">
    <property type="entry name" value="PH domain-like"/>
    <property type="match status" value="1"/>
</dbReference>
<dbReference type="SMART" id="SM00233">
    <property type="entry name" value="PH"/>
    <property type="match status" value="1"/>
</dbReference>
<dbReference type="Pfam" id="PF02121">
    <property type="entry name" value="IP_trans"/>
    <property type="match status" value="2"/>
</dbReference>
<feature type="region of interest" description="Disordered" evidence="1">
    <location>
        <begin position="611"/>
        <end position="687"/>
    </location>
</feature>
<dbReference type="PROSITE" id="PS50003">
    <property type="entry name" value="PH_DOMAIN"/>
    <property type="match status" value="1"/>
</dbReference>
<accession>A0A976M8N6</accession>
<dbReference type="SUPFAM" id="SSF55961">
    <property type="entry name" value="Bet v1-like"/>
    <property type="match status" value="1"/>
</dbReference>
<dbReference type="EMBL" id="CP056068">
    <property type="protein sequence ID" value="UKJ90595.2"/>
    <property type="molecule type" value="Genomic_DNA"/>
</dbReference>
<dbReference type="PANTHER" id="PTHR10658">
    <property type="entry name" value="PHOSPHATIDYLINOSITOL TRANSFER PROTEIN"/>
    <property type="match status" value="1"/>
</dbReference>
<feature type="domain" description="PH" evidence="2">
    <location>
        <begin position="698"/>
        <end position="796"/>
    </location>
</feature>
<evidence type="ECO:0000313" key="4">
    <source>
        <dbReference type="Proteomes" id="UP000244803"/>
    </source>
</evidence>
<dbReference type="InterPro" id="IPR011993">
    <property type="entry name" value="PH-like_dom_sf"/>
</dbReference>
<gene>
    <name evidence="3" type="ORF">MACJ_001529</name>
</gene>